<reference evidence="1" key="1">
    <citation type="submission" date="2021-01" db="EMBL/GenBank/DDBJ databases">
        <authorList>
            <person name="Corre E."/>
            <person name="Pelletier E."/>
            <person name="Niang G."/>
            <person name="Scheremetjew M."/>
            <person name="Finn R."/>
            <person name="Kale V."/>
            <person name="Holt S."/>
            <person name="Cochrane G."/>
            <person name="Meng A."/>
            <person name="Brown T."/>
            <person name="Cohen L."/>
        </authorList>
    </citation>
    <scope>NUCLEOTIDE SEQUENCE</scope>
    <source>
        <strain evidence="1">SoJaBio B1-5/56/2</strain>
    </source>
</reference>
<sequence length="127" mass="14055">MLIELFIDKITNKEEIVWICQFPNMLWGGVKFGPDGPIGGKYFDEEDNIIEITLHGIGLRGGIQMEWLPPSTIECTISSNELSGTINLEVFPGHLKRLMAGSNMFSGTICLTNLPNTLEVLGLMSNQ</sequence>
<dbReference type="AlphaFoldDB" id="A0A7S4KVS8"/>
<proteinExistence type="predicted"/>
<evidence type="ECO:0000313" key="1">
    <source>
        <dbReference type="EMBL" id="CAE2306911.1"/>
    </source>
</evidence>
<accession>A0A7S4KVS8</accession>
<protein>
    <submittedName>
        <fullName evidence="1">Uncharacterized protein</fullName>
    </submittedName>
</protein>
<name>A0A7S4KVS8_9EUKA</name>
<gene>
    <name evidence="1" type="ORF">NAES01612_LOCUS12011</name>
</gene>
<dbReference type="EMBL" id="HBKR01018285">
    <property type="protein sequence ID" value="CAE2306911.1"/>
    <property type="molecule type" value="Transcribed_RNA"/>
</dbReference>
<organism evidence="1">
    <name type="scientific">Paramoeba aestuarina</name>
    <dbReference type="NCBI Taxonomy" id="180227"/>
    <lineage>
        <taxon>Eukaryota</taxon>
        <taxon>Amoebozoa</taxon>
        <taxon>Discosea</taxon>
        <taxon>Flabellinia</taxon>
        <taxon>Dactylopodida</taxon>
        <taxon>Paramoebidae</taxon>
        <taxon>Paramoeba</taxon>
    </lineage>
</organism>